<protein>
    <recommendedName>
        <fullName evidence="1">DUF6318 domain-containing protein</fullName>
    </recommendedName>
</protein>
<dbReference type="InterPro" id="IPR046281">
    <property type="entry name" value="DUF6318"/>
</dbReference>
<name>A0A1L2ZLY0_9MICC</name>
<dbReference type="Pfam" id="PF19843">
    <property type="entry name" value="DUF6318"/>
    <property type="match status" value="1"/>
</dbReference>
<evidence type="ECO:0000313" key="3">
    <source>
        <dbReference type="Proteomes" id="UP000183530"/>
    </source>
</evidence>
<gene>
    <name evidence="2" type="ORF">BHE16_03285</name>
</gene>
<proteinExistence type="predicted"/>
<evidence type="ECO:0000259" key="1">
    <source>
        <dbReference type="Pfam" id="PF19843"/>
    </source>
</evidence>
<organism evidence="2 3">
    <name type="scientific">Neomicrococcus aestuarii</name>
    <dbReference type="NCBI Taxonomy" id="556325"/>
    <lineage>
        <taxon>Bacteria</taxon>
        <taxon>Bacillati</taxon>
        <taxon>Actinomycetota</taxon>
        <taxon>Actinomycetes</taxon>
        <taxon>Micrococcales</taxon>
        <taxon>Micrococcaceae</taxon>
        <taxon>Neomicrococcus</taxon>
    </lineage>
</organism>
<dbReference type="EMBL" id="CP018135">
    <property type="protein sequence ID" value="APF40207.1"/>
    <property type="molecule type" value="Genomic_DNA"/>
</dbReference>
<dbReference type="KEGG" id="nae:BHE16_03285"/>
<evidence type="ECO:0000313" key="2">
    <source>
        <dbReference type="EMBL" id="APF40207.1"/>
    </source>
</evidence>
<keyword evidence="3" id="KW-1185">Reference proteome</keyword>
<feature type="domain" description="DUF6318" evidence="1">
    <location>
        <begin position="1"/>
        <end position="133"/>
    </location>
</feature>
<reference evidence="2 3" key="1">
    <citation type="submission" date="2016-11" db="EMBL/GenBank/DDBJ databases">
        <title>Genome sequencing of Zhihengliuella aestuarii B18 antagonistic to Plasmodiophora brassicae.</title>
        <authorList>
            <person name="Luo Y."/>
        </authorList>
    </citation>
    <scope>NUCLEOTIDE SEQUENCE [LARGE SCALE GENOMIC DNA]</scope>
    <source>
        <strain evidence="2 3">B18</strain>
    </source>
</reference>
<dbReference type="AlphaFoldDB" id="A0A1L2ZLY0"/>
<sequence>MPAAAKKNTAEGLEAFTRYWFDVANYSQKTSDTKQMMDLCVEDSEFCEARKKLADQFRERDAWPVGGEATIGKFYTQMKVNRSGYTNAILEIRESGRKIYDSDGLISSGTLKPSKAGLHSYSVWENGKWKFVGLAKVESFEPSS</sequence>
<dbReference type="Proteomes" id="UP000183530">
    <property type="component" value="Chromosome"/>
</dbReference>
<accession>A0A1L2ZLY0</accession>